<feature type="binding site" evidence="7">
    <location>
        <position position="474"/>
    </location>
    <ligand>
        <name>Mg(2+)</name>
        <dbReference type="ChEBI" id="CHEBI:18420"/>
    </ligand>
</feature>
<keyword evidence="3 7" id="KW-0328">Glycosyltransferase</keyword>
<dbReference type="Pfam" id="PF13537">
    <property type="entry name" value="GATase_7"/>
    <property type="match status" value="1"/>
</dbReference>
<evidence type="ECO:0000313" key="10">
    <source>
        <dbReference type="EMBL" id="VEI16626.1"/>
    </source>
</evidence>
<dbReference type="InterPro" id="IPR017932">
    <property type="entry name" value="GATase_2_dom"/>
</dbReference>
<keyword evidence="7" id="KW-0460">Magnesium</keyword>
<dbReference type="NCBIfam" id="TIGR01134">
    <property type="entry name" value="purF"/>
    <property type="match status" value="1"/>
</dbReference>
<dbReference type="Gene3D" id="3.60.20.10">
    <property type="entry name" value="Glutamine Phosphoribosylpyrophosphate, subunit 1, domain 1"/>
    <property type="match status" value="1"/>
</dbReference>
<reference evidence="10 11" key="1">
    <citation type="submission" date="2018-12" db="EMBL/GenBank/DDBJ databases">
        <authorList>
            <consortium name="Pathogen Informatics"/>
        </authorList>
    </citation>
    <scope>NUCLEOTIDE SEQUENCE [LARGE SCALE GENOMIC DNA]</scope>
    <source>
        <strain evidence="10 11">NCTC10951</strain>
    </source>
</reference>
<dbReference type="Proteomes" id="UP000268658">
    <property type="component" value="Chromosome"/>
</dbReference>
<keyword evidence="4 7" id="KW-0808">Transferase</keyword>
<evidence type="ECO:0000256" key="7">
    <source>
        <dbReference type="HAMAP-Rule" id="MF_01931"/>
    </source>
</evidence>
<dbReference type="CDD" id="cd00715">
    <property type="entry name" value="GPATase_N"/>
    <property type="match status" value="1"/>
</dbReference>
<feature type="binding site" evidence="7">
    <location>
        <position position="562"/>
    </location>
    <ligand>
        <name>[4Fe-4S] cluster</name>
        <dbReference type="ChEBI" id="CHEBI:49883"/>
    </ligand>
</feature>
<dbReference type="EMBL" id="LR134477">
    <property type="protein sequence ID" value="VEI16626.1"/>
    <property type="molecule type" value="Genomic_DNA"/>
</dbReference>
<name>A0A3S4VXK3_ACTVI</name>
<dbReference type="HAMAP" id="MF_01931">
    <property type="entry name" value="PurF"/>
    <property type="match status" value="1"/>
</dbReference>
<keyword evidence="5 7" id="KW-0658">Purine biosynthesis</keyword>
<dbReference type="GO" id="GO:0000287">
    <property type="term" value="F:magnesium ion binding"/>
    <property type="evidence" value="ECO:0007669"/>
    <property type="project" value="UniProtKB-UniRule"/>
</dbReference>
<dbReference type="GO" id="GO:0006189">
    <property type="term" value="P:'de novo' IMP biosynthetic process"/>
    <property type="evidence" value="ECO:0007669"/>
    <property type="project" value="UniProtKB-UniRule"/>
</dbReference>
<keyword evidence="7" id="KW-0004">4Fe-4S</keyword>
<dbReference type="InterPro" id="IPR035584">
    <property type="entry name" value="PurF_N"/>
</dbReference>
<dbReference type="Gene3D" id="3.40.50.2020">
    <property type="match status" value="1"/>
</dbReference>
<accession>A0A3S4VXK3</accession>
<feature type="binding site" evidence="7">
    <location>
        <position position="511"/>
    </location>
    <ligand>
        <name>[4Fe-4S] cluster</name>
        <dbReference type="ChEBI" id="CHEBI:49883"/>
    </ligand>
</feature>
<keyword evidence="7" id="KW-0479">Metal-binding</keyword>
<evidence type="ECO:0000259" key="9">
    <source>
        <dbReference type="PROSITE" id="PS51278"/>
    </source>
</evidence>
<comment type="cofactor">
    <cofactor evidence="7">
        <name>Mg(2+)</name>
        <dbReference type="ChEBI" id="CHEBI:18420"/>
    </cofactor>
    <text evidence="7">Binds 1 Mg(2+) ion per subunit.</text>
</comment>
<comment type="catalytic activity">
    <reaction evidence="7">
        <text>5-phospho-beta-D-ribosylamine + L-glutamate + diphosphate = 5-phospho-alpha-D-ribose 1-diphosphate + L-glutamine + H2O</text>
        <dbReference type="Rhea" id="RHEA:14905"/>
        <dbReference type="ChEBI" id="CHEBI:15377"/>
        <dbReference type="ChEBI" id="CHEBI:29985"/>
        <dbReference type="ChEBI" id="CHEBI:33019"/>
        <dbReference type="ChEBI" id="CHEBI:58017"/>
        <dbReference type="ChEBI" id="CHEBI:58359"/>
        <dbReference type="ChEBI" id="CHEBI:58681"/>
        <dbReference type="EC" id="2.4.2.14"/>
    </reaction>
</comment>
<keyword evidence="7" id="KW-0408">Iron</keyword>
<feature type="binding site" evidence="7">
    <location>
        <position position="412"/>
    </location>
    <ligand>
        <name>Mg(2+)</name>
        <dbReference type="ChEBI" id="CHEBI:18420"/>
    </ligand>
</feature>
<feature type="region of interest" description="Disordered" evidence="8">
    <location>
        <begin position="1"/>
        <end position="88"/>
    </location>
</feature>
<dbReference type="GO" id="GO:0004044">
    <property type="term" value="F:amidophosphoribosyltransferase activity"/>
    <property type="evidence" value="ECO:0007669"/>
    <property type="project" value="UniProtKB-UniRule"/>
</dbReference>
<evidence type="ECO:0000256" key="4">
    <source>
        <dbReference type="ARBA" id="ARBA00022679"/>
    </source>
</evidence>
<comment type="similarity">
    <text evidence="2 7">In the C-terminal section; belongs to the purine/pyrimidine phosphoribosyltransferase family.</text>
</comment>
<organism evidence="10 11">
    <name type="scientific">Actinomyces viscosus</name>
    <dbReference type="NCBI Taxonomy" id="1656"/>
    <lineage>
        <taxon>Bacteria</taxon>
        <taxon>Bacillati</taxon>
        <taxon>Actinomycetota</taxon>
        <taxon>Actinomycetes</taxon>
        <taxon>Actinomycetales</taxon>
        <taxon>Actinomycetaceae</taxon>
        <taxon>Actinomyces</taxon>
    </lineage>
</organism>
<dbReference type="GO" id="GO:0009113">
    <property type="term" value="P:purine nucleobase biosynthetic process"/>
    <property type="evidence" value="ECO:0007669"/>
    <property type="project" value="UniProtKB-UniRule"/>
</dbReference>
<dbReference type="InterPro" id="IPR000836">
    <property type="entry name" value="PRTase_dom"/>
</dbReference>
<dbReference type="InterPro" id="IPR029057">
    <property type="entry name" value="PRTase-like"/>
</dbReference>
<dbReference type="InterPro" id="IPR029055">
    <property type="entry name" value="Ntn_hydrolases_N"/>
</dbReference>
<dbReference type="CDD" id="cd06223">
    <property type="entry name" value="PRTases_typeI"/>
    <property type="match status" value="1"/>
</dbReference>
<feature type="binding site" evidence="7">
    <location>
        <position position="365"/>
    </location>
    <ligand>
        <name>[4Fe-4S] cluster</name>
        <dbReference type="ChEBI" id="CHEBI:49883"/>
    </ligand>
</feature>
<dbReference type="UniPathway" id="UPA00074">
    <property type="reaction ID" value="UER00124"/>
</dbReference>
<evidence type="ECO:0000313" key="11">
    <source>
        <dbReference type="Proteomes" id="UP000268658"/>
    </source>
</evidence>
<evidence type="ECO:0000256" key="2">
    <source>
        <dbReference type="ARBA" id="ARBA00010138"/>
    </source>
</evidence>
<feature type="region of interest" description="Disordered" evidence="8">
    <location>
        <begin position="593"/>
        <end position="630"/>
    </location>
</feature>
<evidence type="ECO:0000256" key="5">
    <source>
        <dbReference type="ARBA" id="ARBA00022755"/>
    </source>
</evidence>
<sequence length="630" mass="66375">MPVRTGENPTQTTSDHPDDARHAPRAGSFEPSRRPGPADLAAPMAPSAPVAAAPAASTPSAPSASPEVAPSLTALPDDHSDELEPEPREECGVFGVWAPGEEVSRLTYFGLYALQHRGQEAAGIATSNGSQILVYKDLGLVSQVFDDQALSNLTGHMAVGHVRYATQGATTWENAQPMLGPAAGSTLALAHNGNLTNTRELMDAVHATSGEDLSGELGRGSSTDTAVLAALLNLISERGALEGWDSAADILTSGITDDAELDAAYSAPAPLSVPQAARRVLPMLRGAFSLVFMDERTLYAARDPHGVRPLVLGRLGNGWAVASETAALDIVGATFVREVEPGELIEIDEDGVRSSRFATARRAGCVFEYVYLARPDTRIAGRSVIASRNEMGAALAREHPVEADLVIATPESGTPAAIGYAQASGIPYGQGLVKNAYVGRTFIQPTQTLRQLGIRLKLNPLREVIEGKRLVVVDDSIVRGNTQRALVRMLREAGAAEVHVRISSPPVMWPCFYGIDFATRAELIATGMSVEEIGESIGADSLGFLSVEGMVAASGQQADDLCLACFTGDYPIPPPVRSLKSAAIPVRRVPAAYRGRRRGEQSDDAERTVPLGSITRPDLASGSPLGSTTS</sequence>
<evidence type="ECO:0000256" key="8">
    <source>
        <dbReference type="SAM" id="MobiDB-lite"/>
    </source>
</evidence>
<protein>
    <recommendedName>
        <fullName evidence="7">Amidophosphoribosyltransferase</fullName>
        <shortName evidence="7">ATase</shortName>
        <ecNumber evidence="7">2.4.2.14</ecNumber>
    </recommendedName>
    <alternativeName>
        <fullName evidence="7">Glutamine phosphoribosylpyrophosphate amidotransferase</fullName>
        <shortName evidence="7">GPATase</shortName>
    </alternativeName>
</protein>
<dbReference type="Pfam" id="PF13522">
    <property type="entry name" value="GATase_6"/>
    <property type="match status" value="1"/>
</dbReference>
<gene>
    <name evidence="7 10" type="primary">purF</name>
    <name evidence="10" type="ORF">NCTC10951_01775</name>
</gene>
<feature type="active site" description="Nucleophile" evidence="7">
    <location>
        <position position="91"/>
    </location>
</feature>
<keyword evidence="6 7" id="KW-0315">Glutamine amidotransferase</keyword>
<dbReference type="KEGG" id="avc:NCTC10951_01775"/>
<dbReference type="InterPro" id="IPR005854">
    <property type="entry name" value="PurF"/>
</dbReference>
<feature type="compositionally biased region" description="Low complexity" evidence="8">
    <location>
        <begin position="41"/>
        <end position="71"/>
    </location>
</feature>
<feature type="binding site" evidence="7">
    <location>
        <position position="565"/>
    </location>
    <ligand>
        <name>[4Fe-4S] cluster</name>
        <dbReference type="ChEBI" id="CHEBI:49883"/>
    </ligand>
</feature>
<dbReference type="GO" id="GO:0051539">
    <property type="term" value="F:4 iron, 4 sulfur cluster binding"/>
    <property type="evidence" value="ECO:0007669"/>
    <property type="project" value="UniProtKB-KW"/>
</dbReference>
<comment type="cofactor">
    <cofactor evidence="7">
        <name>[4Fe-4S] cluster</name>
        <dbReference type="ChEBI" id="CHEBI:49883"/>
    </cofactor>
    <text evidence="7">Binds 1 [4Fe-4S] cluster per subunit.</text>
</comment>
<comment type="function">
    <text evidence="7">Catalyzes the formation of phosphoribosylamine from phosphoribosylpyrophosphate (PRPP) and glutamine.</text>
</comment>
<feature type="domain" description="Glutamine amidotransferase type-2" evidence="9">
    <location>
        <begin position="91"/>
        <end position="350"/>
    </location>
</feature>
<evidence type="ECO:0000256" key="3">
    <source>
        <dbReference type="ARBA" id="ARBA00022676"/>
    </source>
</evidence>
<evidence type="ECO:0000256" key="6">
    <source>
        <dbReference type="ARBA" id="ARBA00022962"/>
    </source>
</evidence>
<feature type="binding site" evidence="7">
    <location>
        <position position="475"/>
    </location>
    <ligand>
        <name>Mg(2+)</name>
        <dbReference type="ChEBI" id="CHEBI:18420"/>
    </ligand>
</feature>
<dbReference type="PANTHER" id="PTHR11907">
    <property type="entry name" value="AMIDOPHOSPHORIBOSYLTRANSFERASE"/>
    <property type="match status" value="1"/>
</dbReference>
<keyword evidence="7" id="KW-0411">Iron-sulfur</keyword>
<dbReference type="SUPFAM" id="SSF53271">
    <property type="entry name" value="PRTase-like"/>
    <property type="match status" value="1"/>
</dbReference>
<dbReference type="AlphaFoldDB" id="A0A3S4VXK3"/>
<feature type="compositionally biased region" description="Basic and acidic residues" evidence="8">
    <location>
        <begin position="598"/>
        <end position="607"/>
    </location>
</feature>
<dbReference type="EC" id="2.4.2.14" evidence="7"/>
<dbReference type="SUPFAM" id="SSF56235">
    <property type="entry name" value="N-terminal nucleophile aminohydrolases (Ntn hydrolases)"/>
    <property type="match status" value="1"/>
</dbReference>
<evidence type="ECO:0000256" key="1">
    <source>
        <dbReference type="ARBA" id="ARBA00005209"/>
    </source>
</evidence>
<proteinExistence type="inferred from homology"/>
<dbReference type="PROSITE" id="PS51278">
    <property type="entry name" value="GATASE_TYPE_2"/>
    <property type="match status" value="1"/>
</dbReference>
<comment type="pathway">
    <text evidence="1 7">Purine metabolism; IMP biosynthesis via de novo pathway; N(1)-(5-phospho-D-ribosyl)glycinamide from 5-phospho-alpha-D-ribose 1-diphosphate: step 1/2.</text>
</comment>